<dbReference type="PANTHER" id="PTHR39639">
    <property type="entry name" value="CHROMOSOME 16, WHOLE GENOME SHOTGUN SEQUENCE"/>
    <property type="match status" value="1"/>
</dbReference>
<comment type="caution">
    <text evidence="2">The sequence shown here is derived from an EMBL/GenBank/DDBJ whole genome shotgun (WGS) entry which is preliminary data.</text>
</comment>
<sequence>MKLIDSIDIQPQTIKWLSDLNSSGLLIVDDSFQRNYVWTKKNQVQLIESILMGYPIPEIYLWNTGTDSDSGDTCYSIVDGQQRTGAIFQYISNMFKLGDSSLNNNNECYERVKNRYFKDLEEDDKKAIWSYVFSVRIIRNSIEREKIVTMFLRLNSNNMTLNPQELRNAEFEGEFMKVAAELSELNFWEKNSLFRIADRRRMRDISFISTLLVFMKQGIQEDIRNSNLNAIYDLYNNHYPSKDKDIERFESVLEKIDSLIDNKIDRIALLRRQVHLYSLFTSIYGITIDHPQLSESQIQNYCDFIDNYDNEELLESYFPECIKDIYHYKSLAKEGTRDKGNRFGRHTAITKIMNSSRSN</sequence>
<dbReference type="Proteomes" id="UP000319941">
    <property type="component" value="Unassembled WGS sequence"/>
</dbReference>
<dbReference type="Pfam" id="PF03235">
    <property type="entry name" value="GmrSD_N"/>
    <property type="match status" value="1"/>
</dbReference>
<dbReference type="RefSeq" id="WP_144726615.1">
    <property type="nucleotide sequence ID" value="NZ_CAWOWR010000076.1"/>
</dbReference>
<evidence type="ECO:0000259" key="1">
    <source>
        <dbReference type="Pfam" id="PF03235"/>
    </source>
</evidence>
<protein>
    <submittedName>
        <fullName evidence="2">DUF262 domain-containing protein</fullName>
    </submittedName>
</protein>
<dbReference type="EMBL" id="VNFH01000002">
    <property type="protein sequence ID" value="TVU72750.1"/>
    <property type="molecule type" value="Genomic_DNA"/>
</dbReference>
<gene>
    <name evidence="2" type="ORF">FQP86_03505</name>
</gene>
<proteinExistence type="predicted"/>
<accession>A0A558HUD4</accession>
<reference evidence="2 3" key="1">
    <citation type="submission" date="2019-07" db="EMBL/GenBank/DDBJ databases">
        <title>Diversity of Bacteria from Kongsfjorden, Arctic.</title>
        <authorList>
            <person name="Yu Y."/>
        </authorList>
    </citation>
    <scope>NUCLEOTIDE SEQUENCE [LARGE SCALE GENOMIC DNA]</scope>
    <source>
        <strain evidence="2 3">SM1923</strain>
    </source>
</reference>
<keyword evidence="3" id="KW-1185">Reference proteome</keyword>
<dbReference type="AlphaFoldDB" id="A0A558HUD4"/>
<evidence type="ECO:0000313" key="2">
    <source>
        <dbReference type="EMBL" id="TVU72750.1"/>
    </source>
</evidence>
<evidence type="ECO:0000313" key="3">
    <source>
        <dbReference type="Proteomes" id="UP000319941"/>
    </source>
</evidence>
<dbReference type="PANTHER" id="PTHR39639:SF1">
    <property type="entry name" value="DUF262 DOMAIN-CONTAINING PROTEIN"/>
    <property type="match status" value="1"/>
</dbReference>
<feature type="domain" description="GmrSD restriction endonucleases N-terminal" evidence="1">
    <location>
        <begin position="24"/>
        <end position="171"/>
    </location>
</feature>
<name>A0A558HUD4_9GAMM</name>
<dbReference type="OrthoDB" id="7802453at2"/>
<organism evidence="2 3">
    <name type="scientific">Cobetia crustatorum</name>
    <dbReference type="NCBI Taxonomy" id="553385"/>
    <lineage>
        <taxon>Bacteria</taxon>
        <taxon>Pseudomonadati</taxon>
        <taxon>Pseudomonadota</taxon>
        <taxon>Gammaproteobacteria</taxon>
        <taxon>Oceanospirillales</taxon>
        <taxon>Halomonadaceae</taxon>
        <taxon>Cobetia</taxon>
    </lineage>
</organism>
<dbReference type="InterPro" id="IPR004919">
    <property type="entry name" value="GmrSD_N"/>
</dbReference>